<dbReference type="AlphaFoldDB" id="A0A3D2X740"/>
<sequence length="626" mass="69480">MSQESNVTPKVPQRQRGPMGGGPMGGMGMGGEKAKNFKGSFRKLMSYLAPFRIQIFVVIVFAAISTVFTIVGPKILSKATDELTNGIMGKITGKGGEIDFSYIASIMLWLVFLYVVSAIFSYMQGHLMSGVSTNMAYNLRNAIMKKMNKLPFSYYNKTSHGEVLSRITNDVDTLNMTLNQSITQLITSVTSVIGVLIMMLSISWKLTIIAVLILPFSLLLVLGVVKKSQKYFQGQQKYLGRVNGHIEEMYGGHLVVKAFNGEEKSLEKFDQENEKLYESAWKSNFLSGLMMPIMNFVGNLGYVLICIVGASMAAGGTMTIGGIQAFIQYVRSFTQPISQIANISNQIQQMVAAAERVFEFLDENEESKDDVKVTMNDVDLKGDVTFEHVRFGYEDTDQIVIKDFSVKVKAGQKVAIVGPTGAGKTTLVKLLMRFHDINSGDIYVDGYNTKDFARSDLRTEFGMVLQDTWLYNGTIMDNIRYGKLGATDEEVIKAAKAAQVDHFVRTLPDGYQMVLNEEASNISQGQKQLLTIARAVLADSKILILDEATSSVDTRTEVLIQKAMDNLMKGRTSFIIAHRLSTIRNADIILCMKDGDIIEQGNHDELMKLDGFYANLYNSQFEKLPA</sequence>
<evidence type="ECO:0000256" key="8">
    <source>
        <dbReference type="ARBA" id="ARBA00023136"/>
    </source>
</evidence>
<evidence type="ECO:0000256" key="10">
    <source>
        <dbReference type="SAM" id="Phobius"/>
    </source>
</evidence>
<keyword evidence="8 10" id="KW-0472">Membrane</keyword>
<dbReference type="CDD" id="cd18547">
    <property type="entry name" value="ABC_6TM_Tm288_like"/>
    <property type="match status" value="1"/>
</dbReference>
<keyword evidence="5" id="KW-0547">Nucleotide-binding</keyword>
<keyword evidence="4 10" id="KW-0812">Transmembrane</keyword>
<evidence type="ECO:0000256" key="7">
    <source>
        <dbReference type="ARBA" id="ARBA00022989"/>
    </source>
</evidence>
<evidence type="ECO:0000256" key="1">
    <source>
        <dbReference type="ARBA" id="ARBA00004651"/>
    </source>
</evidence>
<dbReference type="PANTHER" id="PTHR43394">
    <property type="entry name" value="ATP-DEPENDENT PERMEASE MDL1, MITOCHONDRIAL"/>
    <property type="match status" value="1"/>
</dbReference>
<accession>A0A3D2X740</accession>
<dbReference type="GO" id="GO:0005886">
    <property type="term" value="C:plasma membrane"/>
    <property type="evidence" value="ECO:0007669"/>
    <property type="project" value="UniProtKB-SubCell"/>
</dbReference>
<organism evidence="13 14">
    <name type="scientific">Lachnoclostridium phytofermentans</name>
    <dbReference type="NCBI Taxonomy" id="66219"/>
    <lineage>
        <taxon>Bacteria</taxon>
        <taxon>Bacillati</taxon>
        <taxon>Bacillota</taxon>
        <taxon>Clostridia</taxon>
        <taxon>Lachnospirales</taxon>
        <taxon>Lachnospiraceae</taxon>
    </lineage>
</organism>
<dbReference type="GO" id="GO:0016887">
    <property type="term" value="F:ATP hydrolysis activity"/>
    <property type="evidence" value="ECO:0007669"/>
    <property type="project" value="InterPro"/>
</dbReference>
<dbReference type="Gene3D" id="1.20.1560.10">
    <property type="entry name" value="ABC transporter type 1, transmembrane domain"/>
    <property type="match status" value="1"/>
</dbReference>
<comment type="caution">
    <text evidence="13">The sequence shown here is derived from an EMBL/GenBank/DDBJ whole genome shotgun (WGS) entry which is preliminary data.</text>
</comment>
<keyword evidence="3" id="KW-1003">Cell membrane</keyword>
<dbReference type="PROSITE" id="PS50929">
    <property type="entry name" value="ABC_TM1F"/>
    <property type="match status" value="1"/>
</dbReference>
<evidence type="ECO:0000256" key="9">
    <source>
        <dbReference type="SAM" id="MobiDB-lite"/>
    </source>
</evidence>
<reference evidence="13 14" key="1">
    <citation type="journal article" date="2018" name="Nat. Biotechnol.">
        <title>A standardized bacterial taxonomy based on genome phylogeny substantially revises the tree of life.</title>
        <authorList>
            <person name="Parks D.H."/>
            <person name="Chuvochina M."/>
            <person name="Waite D.W."/>
            <person name="Rinke C."/>
            <person name="Skarshewski A."/>
            <person name="Chaumeil P.A."/>
            <person name="Hugenholtz P."/>
        </authorList>
    </citation>
    <scope>NUCLEOTIDE SEQUENCE [LARGE SCALE GENOMIC DNA]</scope>
    <source>
        <strain evidence="13">UBA11728</strain>
    </source>
</reference>
<evidence type="ECO:0000256" key="5">
    <source>
        <dbReference type="ARBA" id="ARBA00022741"/>
    </source>
</evidence>
<feature type="transmembrane region" description="Helical" evidence="10">
    <location>
        <begin position="206"/>
        <end position="225"/>
    </location>
</feature>
<dbReference type="PANTHER" id="PTHR43394:SF1">
    <property type="entry name" value="ATP-BINDING CASSETTE SUB-FAMILY B MEMBER 10, MITOCHONDRIAL"/>
    <property type="match status" value="1"/>
</dbReference>
<evidence type="ECO:0000256" key="4">
    <source>
        <dbReference type="ARBA" id="ARBA00022692"/>
    </source>
</evidence>
<proteinExistence type="predicted"/>
<dbReference type="SMART" id="SM00382">
    <property type="entry name" value="AAA"/>
    <property type="match status" value="1"/>
</dbReference>
<evidence type="ECO:0000259" key="12">
    <source>
        <dbReference type="PROSITE" id="PS50929"/>
    </source>
</evidence>
<dbReference type="Pfam" id="PF00664">
    <property type="entry name" value="ABC_membrane"/>
    <property type="match status" value="1"/>
</dbReference>
<evidence type="ECO:0000259" key="11">
    <source>
        <dbReference type="PROSITE" id="PS50893"/>
    </source>
</evidence>
<evidence type="ECO:0000256" key="3">
    <source>
        <dbReference type="ARBA" id="ARBA00022475"/>
    </source>
</evidence>
<dbReference type="InterPro" id="IPR003593">
    <property type="entry name" value="AAA+_ATPase"/>
</dbReference>
<dbReference type="SUPFAM" id="SSF52540">
    <property type="entry name" value="P-loop containing nucleoside triphosphate hydrolases"/>
    <property type="match status" value="1"/>
</dbReference>
<dbReference type="GO" id="GO:0005524">
    <property type="term" value="F:ATP binding"/>
    <property type="evidence" value="ECO:0007669"/>
    <property type="project" value="UniProtKB-KW"/>
</dbReference>
<dbReference type="CDD" id="cd03254">
    <property type="entry name" value="ABCC_Glucan_exporter_like"/>
    <property type="match status" value="1"/>
</dbReference>
<feature type="transmembrane region" description="Helical" evidence="10">
    <location>
        <begin position="51"/>
        <end position="71"/>
    </location>
</feature>
<evidence type="ECO:0000256" key="6">
    <source>
        <dbReference type="ARBA" id="ARBA00022840"/>
    </source>
</evidence>
<dbReference type="SUPFAM" id="SSF90123">
    <property type="entry name" value="ABC transporter transmembrane region"/>
    <property type="match status" value="1"/>
</dbReference>
<dbReference type="EMBL" id="DPVV01000282">
    <property type="protein sequence ID" value="HCL02453.1"/>
    <property type="molecule type" value="Genomic_DNA"/>
</dbReference>
<name>A0A3D2X740_9FIRM</name>
<dbReference type="Pfam" id="PF00005">
    <property type="entry name" value="ABC_tran"/>
    <property type="match status" value="1"/>
</dbReference>
<dbReference type="InterPro" id="IPR039421">
    <property type="entry name" value="Type_1_exporter"/>
</dbReference>
<dbReference type="InterPro" id="IPR017871">
    <property type="entry name" value="ABC_transporter-like_CS"/>
</dbReference>
<evidence type="ECO:0000313" key="13">
    <source>
        <dbReference type="EMBL" id="HCL02453.1"/>
    </source>
</evidence>
<protein>
    <submittedName>
        <fullName evidence="13">Multidrug ABC transporter ATP-binding protein</fullName>
    </submittedName>
</protein>
<dbReference type="GO" id="GO:0015421">
    <property type="term" value="F:ABC-type oligopeptide transporter activity"/>
    <property type="evidence" value="ECO:0007669"/>
    <property type="project" value="TreeGrafter"/>
</dbReference>
<keyword evidence="2" id="KW-0813">Transport</keyword>
<keyword evidence="7 10" id="KW-1133">Transmembrane helix</keyword>
<evidence type="ECO:0000313" key="14">
    <source>
        <dbReference type="Proteomes" id="UP000262969"/>
    </source>
</evidence>
<dbReference type="FunFam" id="3.40.50.300:FF:000287">
    <property type="entry name" value="Multidrug ABC transporter ATP-binding protein"/>
    <property type="match status" value="1"/>
</dbReference>
<comment type="subcellular location">
    <subcellularLocation>
        <location evidence="1">Cell membrane</location>
        <topology evidence="1">Multi-pass membrane protein</topology>
    </subcellularLocation>
</comment>
<feature type="region of interest" description="Disordered" evidence="9">
    <location>
        <begin position="1"/>
        <end position="25"/>
    </location>
</feature>
<evidence type="ECO:0000256" key="2">
    <source>
        <dbReference type="ARBA" id="ARBA00022448"/>
    </source>
</evidence>
<dbReference type="InterPro" id="IPR036640">
    <property type="entry name" value="ABC1_TM_sf"/>
</dbReference>
<feature type="domain" description="ABC transporter" evidence="11">
    <location>
        <begin position="384"/>
        <end position="619"/>
    </location>
</feature>
<dbReference type="Gene3D" id="3.40.50.300">
    <property type="entry name" value="P-loop containing nucleotide triphosphate hydrolases"/>
    <property type="match status" value="1"/>
</dbReference>
<dbReference type="PROSITE" id="PS00211">
    <property type="entry name" value="ABC_TRANSPORTER_1"/>
    <property type="match status" value="1"/>
</dbReference>
<dbReference type="InterPro" id="IPR003439">
    <property type="entry name" value="ABC_transporter-like_ATP-bd"/>
</dbReference>
<feature type="transmembrane region" description="Helical" evidence="10">
    <location>
        <begin position="182"/>
        <end position="200"/>
    </location>
</feature>
<dbReference type="InterPro" id="IPR027417">
    <property type="entry name" value="P-loop_NTPase"/>
</dbReference>
<dbReference type="FunFam" id="1.20.1560.10:FF:000011">
    <property type="entry name" value="Multidrug ABC transporter ATP-binding protein"/>
    <property type="match status" value="1"/>
</dbReference>
<feature type="domain" description="ABC transmembrane type-1" evidence="12">
    <location>
        <begin position="56"/>
        <end position="349"/>
    </location>
</feature>
<keyword evidence="6 13" id="KW-0067">ATP-binding</keyword>
<feature type="transmembrane region" description="Helical" evidence="10">
    <location>
        <begin position="300"/>
        <end position="327"/>
    </location>
</feature>
<feature type="transmembrane region" description="Helical" evidence="10">
    <location>
        <begin position="100"/>
        <end position="122"/>
    </location>
</feature>
<dbReference type="PROSITE" id="PS50893">
    <property type="entry name" value="ABC_TRANSPORTER_2"/>
    <property type="match status" value="1"/>
</dbReference>
<dbReference type="InterPro" id="IPR011527">
    <property type="entry name" value="ABC1_TM_dom"/>
</dbReference>
<dbReference type="Proteomes" id="UP000262969">
    <property type="component" value="Unassembled WGS sequence"/>
</dbReference>
<gene>
    <name evidence="13" type="ORF">DHW61_08560</name>
</gene>